<feature type="region of interest" description="Disordered" evidence="1">
    <location>
        <begin position="487"/>
        <end position="517"/>
    </location>
</feature>
<accession>A0A8H4VWH9</accession>
<organism evidence="2 3">
    <name type="scientific">Cudoniella acicularis</name>
    <dbReference type="NCBI Taxonomy" id="354080"/>
    <lineage>
        <taxon>Eukaryota</taxon>
        <taxon>Fungi</taxon>
        <taxon>Dikarya</taxon>
        <taxon>Ascomycota</taxon>
        <taxon>Pezizomycotina</taxon>
        <taxon>Leotiomycetes</taxon>
        <taxon>Helotiales</taxon>
        <taxon>Tricladiaceae</taxon>
        <taxon>Cudoniella</taxon>
    </lineage>
</organism>
<evidence type="ECO:0000256" key="1">
    <source>
        <dbReference type="SAM" id="MobiDB-lite"/>
    </source>
</evidence>
<name>A0A8H4VWH9_9HELO</name>
<dbReference type="Proteomes" id="UP000566819">
    <property type="component" value="Unassembled WGS sequence"/>
</dbReference>
<comment type="caution">
    <text evidence="2">The sequence shown here is derived from an EMBL/GenBank/DDBJ whole genome shotgun (WGS) entry which is preliminary data.</text>
</comment>
<proteinExistence type="predicted"/>
<sequence length="517" mass="59003">MTETEIWLANERRRLRFLPETFHLIPTGPFAPFFIRDPCYAPYILSIGATFYVKILQKALTTKSVITEVTEIAFHNPEDLPEDIEVRSDREARGQYRRIYNNVAELTEKWKDDSEITETVGAIEVGRKVGNVTELEMGTTNIMERDVAEEDGARGLRRLEQSSVELALSEQDLLIQRNNSTFLENTQPAGFSVQVVEIHDDQINDEIIKAIKEWRTVYQDWRGGTEEQHLRWLRRYGQPTKHEWVVDNSNQAGAAAVMSLVPDISEYINWGTLATAESFWHDDERIVIWDEVASLTYDNTRPWLAIGAQPKTSSNALYGEHNLSHAGLDVEGVDAVGRRIRARRLLEVKLAICEIDWQGVKAEQTTWVLQQSIILKEPLPSSIPPRKSRDKESHQSVLEQVAQREVDKAIDERDDIIRKIFQREIEPDSTRRNSTFGAHYWKVRGPMVQIEESNGVVLRLLESWSDGEDGDFAMQTHNTTLIQISPGGQSHLFDLPTEGTDDGKTYSTSSEENLEGD</sequence>
<evidence type="ECO:0000313" key="2">
    <source>
        <dbReference type="EMBL" id="KAF4625228.1"/>
    </source>
</evidence>
<gene>
    <name evidence="2" type="ORF">G7Y89_g12944</name>
</gene>
<evidence type="ECO:0000313" key="3">
    <source>
        <dbReference type="Proteomes" id="UP000566819"/>
    </source>
</evidence>
<reference evidence="2 3" key="1">
    <citation type="submission" date="2020-03" db="EMBL/GenBank/DDBJ databases">
        <title>Draft Genome Sequence of Cudoniella acicularis.</title>
        <authorList>
            <person name="Buettner E."/>
            <person name="Kellner H."/>
        </authorList>
    </citation>
    <scope>NUCLEOTIDE SEQUENCE [LARGE SCALE GENOMIC DNA]</scope>
    <source>
        <strain evidence="2 3">DSM 108380</strain>
    </source>
</reference>
<dbReference type="AlphaFoldDB" id="A0A8H4VWH9"/>
<keyword evidence="3" id="KW-1185">Reference proteome</keyword>
<dbReference type="EMBL" id="JAAMPI010001432">
    <property type="protein sequence ID" value="KAF4625228.1"/>
    <property type="molecule type" value="Genomic_DNA"/>
</dbReference>
<protein>
    <submittedName>
        <fullName evidence="2">Uncharacterized protein</fullName>
    </submittedName>
</protein>
<dbReference type="OrthoDB" id="3499227at2759"/>